<reference evidence="1" key="1">
    <citation type="submission" date="2021-08" db="EMBL/GenBank/DDBJ databases">
        <title>Novel anaerobic bacterium isolated from sea squirt in East Sea, Republic of Korea.</title>
        <authorList>
            <person name="Nguyen T.H."/>
            <person name="Li Z."/>
            <person name="Lee Y.-J."/>
            <person name="Ko J."/>
            <person name="Kim S.-G."/>
        </authorList>
    </citation>
    <scope>NUCLEOTIDE SEQUENCE</scope>
    <source>
        <strain evidence="1">KCTC 25031</strain>
    </source>
</reference>
<dbReference type="EMBL" id="CP081303">
    <property type="protein sequence ID" value="QZE13129.1"/>
    <property type="molecule type" value="Genomic_DNA"/>
</dbReference>
<proteinExistence type="predicted"/>
<accession>A0AC61NMR1</accession>
<sequence>MLLRFVERSLRHSLVLLLIILCNSCALDDYHFDEISYIQAEFNVAAPVSSGTFEVWGLIGGESKKLLSKDENEHMLFSYQQRNVFGYNVDPLVSLPSYLTIADDQIVIDEKNIIASLFRNTDRYAFQRSYDLSFENEDNPSLQVYSAVISSGSLSIGVQKHGGLDGAILKVKISNLMSLDDREVPMEFEIALDDYTTPLIIPIKNKKLDFQSNSFAEKIDKEYYLEFPKLDDSSVRDCSVDVQISMNDISYSSFVGDIGEHTIDIAKSKLDFDFPVFDKLSSGIYFTNPEIEISTRCGISVDAELQVDIDAEDNNGNIFSLEAPNARVFIPHWTNIGSVAYGAFTFDKHISNIDKLFSLPPSKYLTIGGRVFLNKPENGFLPVVNPTHPNMIYQGATFEADAQISIPIAFRSDETVFRDTIDFSPLNLEDISDVTLYLKYSNKIPLTMVLDVYPVCYTQKEKGKSSVVLGDAIHLGEILSPTIDEHGRPLRIAKGILKVSLSEESIEHLSVCHKLIVKLKSNTLEGRYIDLLASDFINLDFAVSYKNQYHNTISR</sequence>
<organism evidence="1 2">
    <name type="scientific">Halosquirtibacter laminarini</name>
    <dbReference type="NCBI Taxonomy" id="3374600"/>
    <lineage>
        <taxon>Bacteria</taxon>
        <taxon>Pseudomonadati</taxon>
        <taxon>Bacteroidota</taxon>
        <taxon>Bacteroidia</taxon>
        <taxon>Marinilabiliales</taxon>
        <taxon>Prolixibacteraceae</taxon>
        <taxon>Halosquirtibacter</taxon>
    </lineage>
</organism>
<protein>
    <submittedName>
        <fullName evidence="1">Uncharacterized protein</fullName>
    </submittedName>
</protein>
<keyword evidence="2" id="KW-1185">Reference proteome</keyword>
<evidence type="ECO:0000313" key="1">
    <source>
        <dbReference type="EMBL" id="QZE13129.1"/>
    </source>
</evidence>
<gene>
    <name evidence="1" type="ORF">K4L44_11065</name>
</gene>
<name>A0AC61NMR1_9BACT</name>
<evidence type="ECO:0000313" key="2">
    <source>
        <dbReference type="Proteomes" id="UP000826212"/>
    </source>
</evidence>
<dbReference type="Proteomes" id="UP000826212">
    <property type="component" value="Chromosome"/>
</dbReference>